<reference evidence="1 2" key="1">
    <citation type="submission" date="2018-09" db="EMBL/GenBank/DDBJ databases">
        <authorList>
            <person name="Callewaert L.A."/>
            <person name="Cohen R.L."/>
            <person name="Korth P.A."/>
            <person name="Kukkillaya M."/>
            <person name="Li J.D."/>
            <person name="Bortz R.L."/>
            <person name="Garlena R.A."/>
            <person name="Russell D.A."/>
            <person name="Pope W.H."/>
            <person name="Jacobs-Sera D."/>
            <person name="Hatfull G.F."/>
        </authorList>
    </citation>
    <scope>NUCLEOTIDE SEQUENCE [LARGE SCALE GENOMIC DNA]</scope>
</reference>
<evidence type="ECO:0000313" key="2">
    <source>
        <dbReference type="Proteomes" id="UP000276516"/>
    </source>
</evidence>
<dbReference type="KEGG" id="vg:65117242"/>
<dbReference type="EMBL" id="MH976518">
    <property type="protein sequence ID" value="AYR03524.1"/>
    <property type="molecule type" value="Genomic_DNA"/>
</dbReference>
<accession>A0A3G3MC58</accession>
<name>A0A3G3MC58_9CAUD</name>
<evidence type="ECO:0000313" key="1">
    <source>
        <dbReference type="EMBL" id="AYR03524.1"/>
    </source>
</evidence>
<keyword evidence="2" id="KW-1185">Reference proteome</keyword>
<dbReference type="Proteomes" id="UP000276516">
    <property type="component" value="Segment"/>
</dbReference>
<protein>
    <submittedName>
        <fullName evidence="1">Uncharacterized protein</fullName>
    </submittedName>
</protein>
<gene>
    <name evidence="1" type="primary">54</name>
    <name evidence="1" type="ORF">SEA_STULTUS_54</name>
</gene>
<sequence>MTSRETVEAAEKAWQTARFIDDRLGQPDPNRLRMWVDMFSRTNVHADEAVEAVKAWYAVGGRDRVIQPGDICAGVRDLRRAAIERDHAASLAAQPAVATDPQLGIPIAGADGEPIWPAYDVDDAGNYTCDTCHAEPDQACVNLATNMTRKIPCASRLLKARRAAKPNR</sequence>
<proteinExistence type="predicted"/>
<dbReference type="RefSeq" id="YP_010099553.1">
    <property type="nucleotide sequence ID" value="NC_055778.1"/>
</dbReference>
<organism evidence="1 2">
    <name type="scientific">Gordonia phage Stultus</name>
    <dbReference type="NCBI Taxonomy" id="2483674"/>
    <lineage>
        <taxon>Viruses</taxon>
        <taxon>Duplodnaviria</taxon>
        <taxon>Heunggongvirae</taxon>
        <taxon>Uroviricota</taxon>
        <taxon>Caudoviricetes</taxon>
        <taxon>Stackebrandtviridae</taxon>
        <taxon>Schenleyvirinae</taxon>
        <taxon>Vividuovirus</taxon>
        <taxon>Vividuovirus stultus</taxon>
    </lineage>
</organism>
<dbReference type="GeneID" id="65117242"/>